<gene>
    <name evidence="1" type="ORF">THOM_1400</name>
</gene>
<organism evidence="1 2">
    <name type="scientific">Trachipleistophora hominis</name>
    <name type="common">Microsporidian parasite</name>
    <dbReference type="NCBI Taxonomy" id="72359"/>
    <lineage>
        <taxon>Eukaryota</taxon>
        <taxon>Fungi</taxon>
        <taxon>Fungi incertae sedis</taxon>
        <taxon>Microsporidia</taxon>
        <taxon>Pleistophoridae</taxon>
        <taxon>Trachipleistophora</taxon>
    </lineage>
</organism>
<dbReference type="EMBL" id="JH993936">
    <property type="protein sequence ID" value="ELQ75647.1"/>
    <property type="molecule type" value="Genomic_DNA"/>
</dbReference>
<dbReference type="AlphaFoldDB" id="L7JY37"/>
<feature type="non-terminal residue" evidence="1">
    <location>
        <position position="614"/>
    </location>
</feature>
<dbReference type="VEuPathDB" id="MicrosporidiaDB:THOM_1400"/>
<evidence type="ECO:0000313" key="1">
    <source>
        <dbReference type="EMBL" id="ELQ75647.1"/>
    </source>
</evidence>
<name>L7JY37_TRAHO</name>
<accession>L7JY37</accession>
<evidence type="ECO:0000313" key="2">
    <source>
        <dbReference type="Proteomes" id="UP000011185"/>
    </source>
</evidence>
<dbReference type="HOGENOM" id="CLU_445221_0_0_1"/>
<protein>
    <submittedName>
        <fullName evidence="1">Putative LRR containing protein</fullName>
    </submittedName>
</protein>
<reference evidence="1 2" key="1">
    <citation type="journal article" date="2012" name="PLoS Pathog.">
        <title>The genome of the obligate intracellular parasite Trachipleistophora hominis: new insights into microsporidian genome dynamics and reductive evolution.</title>
        <authorList>
            <person name="Heinz E."/>
            <person name="Williams T.A."/>
            <person name="Nakjang S."/>
            <person name="Noel C.J."/>
            <person name="Swan D.C."/>
            <person name="Goldberg A.V."/>
            <person name="Harris S.R."/>
            <person name="Weinmaier T."/>
            <person name="Markert S."/>
            <person name="Becher D."/>
            <person name="Bernhardt J."/>
            <person name="Dagan T."/>
            <person name="Hacker C."/>
            <person name="Lucocq J.M."/>
            <person name="Schweder T."/>
            <person name="Rattei T."/>
            <person name="Hall N."/>
            <person name="Hirt R.P."/>
            <person name="Embley T.M."/>
        </authorList>
    </citation>
    <scope>NUCLEOTIDE SEQUENCE [LARGE SCALE GENOMIC DNA]</scope>
</reference>
<sequence>MVLSWIRRATILVRYILLFKNDGNNTETSVLICDNLDDVKLGNVFNNIAHISELPIDELSDYDIIKYDLQADILNIFDKKNGKYVISDSVIIQISVNDHNNTDIMNYEHFVIRIPATQHLFMKVIRLNSHGKVEFSDNEFYNTIKHLIIFVDNSSFILHLLVEKLIKDSKLWDRLKTIDRKNNNKSKTDAISYNQFEMNLSNAMMEINNTTYLAVMDNQKNIAFISENGSTRAKTPVYVNLRNLDALFLRPFIVMNGYFLINNHKELYKKYNKSIIEHGLNIEVDFSDLFYSKRRKYSTDFRLGQILGKIINEIIGCEFLTLYSIEKCMFWFKGIYSNVNFNVKSHLIYFIHFEACTFEQNVYLPANLKKLWIIDSEIVNSLILPIGLEEIYLEEINVKEKTKLEIGKKCQVISLKNINGDVNILSITENFSIQYCTNWTLELKKDENDVIVELHIVNVVFRNVESNLCYDKANMTLEDVTLSNGCIMLLHKHVTKVELERFTGLIRISNIVRNESCVIYLDSGTCQLQRTDEGSVQELTLFNANLISTTTTTEHQIDLNDGLNLELSSSVKKICLKNCFGALLFEDWPIFRKIVFEQDNRCPISGQMFQFVRS</sequence>
<proteinExistence type="predicted"/>
<dbReference type="Proteomes" id="UP000011185">
    <property type="component" value="Unassembled WGS sequence"/>
</dbReference>
<dbReference type="InParanoid" id="L7JY37"/>
<keyword evidence="2" id="KW-1185">Reference proteome</keyword>